<evidence type="ECO:0000256" key="6">
    <source>
        <dbReference type="SAM" id="MobiDB-lite"/>
    </source>
</evidence>
<feature type="domain" description="EF-hand" evidence="8">
    <location>
        <begin position="440"/>
        <end position="475"/>
    </location>
</feature>
<protein>
    <recommendedName>
        <fullName evidence="8">EF-hand domain-containing protein</fullName>
    </recommendedName>
</protein>
<evidence type="ECO:0000256" key="5">
    <source>
        <dbReference type="ARBA" id="ARBA00023136"/>
    </source>
</evidence>
<dbReference type="PANTHER" id="PTHR10037">
    <property type="entry name" value="VOLTAGE-GATED CATION CHANNEL CALCIUM AND SODIUM"/>
    <property type="match status" value="1"/>
</dbReference>
<keyword evidence="5 7" id="KW-0472">Membrane</keyword>
<evidence type="ECO:0000256" key="3">
    <source>
        <dbReference type="ARBA" id="ARBA00022837"/>
    </source>
</evidence>
<dbReference type="GO" id="GO:0005509">
    <property type="term" value="F:calcium ion binding"/>
    <property type="evidence" value="ECO:0007669"/>
    <property type="project" value="InterPro"/>
</dbReference>
<comment type="caution">
    <text evidence="9">The sequence shown here is derived from an EMBL/GenBank/DDBJ whole genome shotgun (WGS) entry which is preliminary data.</text>
</comment>
<dbReference type="InterPro" id="IPR018247">
    <property type="entry name" value="EF_Hand_1_Ca_BS"/>
</dbReference>
<feature type="transmembrane region" description="Helical" evidence="7">
    <location>
        <begin position="394"/>
        <end position="416"/>
    </location>
</feature>
<dbReference type="OrthoDB" id="416585at2759"/>
<dbReference type="PROSITE" id="PS50222">
    <property type="entry name" value="EF_HAND_2"/>
    <property type="match status" value="2"/>
</dbReference>
<keyword evidence="4 7" id="KW-1133">Transmembrane helix</keyword>
<dbReference type="InterPro" id="IPR043203">
    <property type="entry name" value="VGCC_Ca_Na"/>
</dbReference>
<organism evidence="9 10">
    <name type="scientific">Polarella glacialis</name>
    <name type="common">Dinoflagellate</name>
    <dbReference type="NCBI Taxonomy" id="89957"/>
    <lineage>
        <taxon>Eukaryota</taxon>
        <taxon>Sar</taxon>
        <taxon>Alveolata</taxon>
        <taxon>Dinophyceae</taxon>
        <taxon>Suessiales</taxon>
        <taxon>Suessiaceae</taxon>
        <taxon>Polarella</taxon>
    </lineage>
</organism>
<dbReference type="Proteomes" id="UP000654075">
    <property type="component" value="Unassembled WGS sequence"/>
</dbReference>
<proteinExistence type="predicted"/>
<dbReference type="EMBL" id="CAJNNV010031295">
    <property type="protein sequence ID" value="CAE8635495.1"/>
    <property type="molecule type" value="Genomic_DNA"/>
</dbReference>
<keyword evidence="3" id="KW-0106">Calcium</keyword>
<evidence type="ECO:0000313" key="10">
    <source>
        <dbReference type="Proteomes" id="UP000654075"/>
    </source>
</evidence>
<dbReference type="AlphaFoldDB" id="A0A813HCY5"/>
<feature type="transmembrane region" description="Helical" evidence="7">
    <location>
        <begin position="204"/>
        <end position="222"/>
    </location>
</feature>
<name>A0A813HCY5_POLGL</name>
<feature type="domain" description="EF-hand" evidence="8">
    <location>
        <begin position="483"/>
        <end position="517"/>
    </location>
</feature>
<evidence type="ECO:0000259" key="8">
    <source>
        <dbReference type="PROSITE" id="PS50222"/>
    </source>
</evidence>
<dbReference type="CDD" id="cd00051">
    <property type="entry name" value="EFh"/>
    <property type="match status" value="1"/>
</dbReference>
<dbReference type="InterPro" id="IPR011992">
    <property type="entry name" value="EF-hand-dom_pair"/>
</dbReference>
<dbReference type="Gene3D" id="1.10.287.70">
    <property type="match status" value="1"/>
</dbReference>
<evidence type="ECO:0000256" key="1">
    <source>
        <dbReference type="ARBA" id="ARBA00004141"/>
    </source>
</evidence>
<dbReference type="Gene3D" id="1.20.120.350">
    <property type="entry name" value="Voltage-gated potassium channels. Chain C"/>
    <property type="match status" value="1"/>
</dbReference>
<keyword evidence="2 7" id="KW-0812">Transmembrane</keyword>
<evidence type="ECO:0000256" key="2">
    <source>
        <dbReference type="ARBA" id="ARBA00022692"/>
    </source>
</evidence>
<keyword evidence="10" id="KW-1185">Reference proteome</keyword>
<gene>
    <name evidence="9" type="ORF">PGLA1383_LOCUS51090</name>
</gene>
<dbReference type="SUPFAM" id="SSF81324">
    <property type="entry name" value="Voltage-gated potassium channels"/>
    <property type="match status" value="1"/>
</dbReference>
<feature type="transmembrane region" description="Helical" evidence="7">
    <location>
        <begin position="234"/>
        <end position="253"/>
    </location>
</feature>
<dbReference type="InterPro" id="IPR002048">
    <property type="entry name" value="EF_hand_dom"/>
</dbReference>
<evidence type="ECO:0000256" key="7">
    <source>
        <dbReference type="SAM" id="Phobius"/>
    </source>
</evidence>
<dbReference type="Pfam" id="PF00520">
    <property type="entry name" value="Ion_trans"/>
    <property type="match status" value="1"/>
</dbReference>
<dbReference type="SUPFAM" id="SSF47473">
    <property type="entry name" value="EF-hand"/>
    <property type="match status" value="1"/>
</dbReference>
<accession>A0A813HCY5</accession>
<reference evidence="9" key="1">
    <citation type="submission" date="2021-02" db="EMBL/GenBank/DDBJ databases">
        <authorList>
            <person name="Dougan E. K."/>
            <person name="Rhodes N."/>
            <person name="Thang M."/>
            <person name="Chan C."/>
        </authorList>
    </citation>
    <scope>NUCLEOTIDE SEQUENCE</scope>
</reference>
<dbReference type="Gene3D" id="1.10.238.10">
    <property type="entry name" value="EF-hand"/>
    <property type="match status" value="1"/>
</dbReference>
<dbReference type="PROSITE" id="PS00018">
    <property type="entry name" value="EF_HAND_1"/>
    <property type="match status" value="1"/>
</dbReference>
<sequence>MMSHAFGEVENQMSQLVECFQNQARLFELHTKAVVKLHQENQELRELLAVGIQADKEAVRLPVQQLQIVLQHQAGPPQVISEPGAVEDEGSEGPKSPVSPRRRKPRKTPDMAAEVIGHSWQLSSLRIASKDSRSKYFKSFTGNFISGGSQGRGLLSKRGEKLFEGFFCVIICLNCITIGLEAHYEVQTGGVPRTMADFLFVSEQLFTFMFTVELILRIRALGFHSLCPTSRSNLWNFIDAGLVVSSVVFTWIIPVLRLMGLHADIPSARSVSALRVARLFRLAHVVRKVELLREVWVLVRGLSDSLRVLFWTVVVIFIITYIFAVFGLTLLSKQLFEISQTESLSPDDRLQVDRLTDYFCGLGSIMFSLVQVLTLDSHVTIMRPIMKYIPWSWLYFYAYIAIAVFVLMNLVTAIIVENAVSNGRNDEERQLHYREQRKSQELVQLKQLFHLTDSDGDGSLSWDEFQLSFSDPDVCNKWKLLDFEPEECQKLFQLLDEGDGIIDTDEFFEGLSKMKGAAQSKDVFALRRQVEDLKAAVGSMPGYHRPPGRVSTRLDTIGMSALRKEISKFSSEARVLIRGVSPFSSEAPVPKPISTWL</sequence>
<evidence type="ECO:0000313" key="9">
    <source>
        <dbReference type="EMBL" id="CAE8635495.1"/>
    </source>
</evidence>
<comment type="subcellular location">
    <subcellularLocation>
        <location evidence="1">Membrane</location>
        <topology evidence="1">Multi-pass membrane protein</topology>
    </subcellularLocation>
</comment>
<evidence type="ECO:0000256" key="4">
    <source>
        <dbReference type="ARBA" id="ARBA00022989"/>
    </source>
</evidence>
<dbReference type="GO" id="GO:0001518">
    <property type="term" value="C:voltage-gated sodium channel complex"/>
    <property type="evidence" value="ECO:0007669"/>
    <property type="project" value="TreeGrafter"/>
</dbReference>
<dbReference type="PANTHER" id="PTHR10037:SF62">
    <property type="entry name" value="SODIUM CHANNEL PROTEIN 60E"/>
    <property type="match status" value="1"/>
</dbReference>
<dbReference type="InterPro" id="IPR005821">
    <property type="entry name" value="Ion_trans_dom"/>
</dbReference>
<feature type="transmembrane region" description="Helical" evidence="7">
    <location>
        <begin position="308"/>
        <end position="331"/>
    </location>
</feature>
<feature type="transmembrane region" description="Helical" evidence="7">
    <location>
        <begin position="162"/>
        <end position="184"/>
    </location>
</feature>
<dbReference type="SMART" id="SM00054">
    <property type="entry name" value="EFh"/>
    <property type="match status" value="2"/>
</dbReference>
<feature type="region of interest" description="Disordered" evidence="6">
    <location>
        <begin position="79"/>
        <end position="110"/>
    </location>
</feature>
<dbReference type="GO" id="GO:0005248">
    <property type="term" value="F:voltage-gated sodium channel activity"/>
    <property type="evidence" value="ECO:0007669"/>
    <property type="project" value="TreeGrafter"/>
</dbReference>
<dbReference type="InterPro" id="IPR027359">
    <property type="entry name" value="Volt_channel_dom_sf"/>
</dbReference>